<evidence type="ECO:0000256" key="1">
    <source>
        <dbReference type="ARBA" id="ARBA00004218"/>
    </source>
</evidence>
<evidence type="ECO:0000256" key="3">
    <source>
        <dbReference type="ARBA" id="ARBA00022737"/>
    </source>
</evidence>
<name>A0A146KHD9_9EUKA</name>
<dbReference type="SUPFAM" id="SSF52058">
    <property type="entry name" value="L domain-like"/>
    <property type="match status" value="1"/>
</dbReference>
<keyword evidence="3" id="KW-0677">Repeat</keyword>
<dbReference type="GO" id="GO:0001669">
    <property type="term" value="C:acrosomal vesicle"/>
    <property type="evidence" value="ECO:0007669"/>
    <property type="project" value="UniProtKB-SubCell"/>
</dbReference>
<feature type="non-terminal residue" evidence="8">
    <location>
        <position position="1"/>
    </location>
</feature>
<proteinExistence type="predicted"/>
<evidence type="ECO:0000256" key="4">
    <source>
        <dbReference type="ARBA" id="ARBA00023329"/>
    </source>
</evidence>
<dbReference type="Pfam" id="PF02493">
    <property type="entry name" value="MORN"/>
    <property type="match status" value="2"/>
</dbReference>
<feature type="region of interest" description="Disordered" evidence="7">
    <location>
        <begin position="315"/>
        <end position="339"/>
    </location>
</feature>
<gene>
    <name evidence="8" type="ORF">TPC1_12096</name>
</gene>
<organism evidence="8">
    <name type="scientific">Trepomonas sp. PC1</name>
    <dbReference type="NCBI Taxonomy" id="1076344"/>
    <lineage>
        <taxon>Eukaryota</taxon>
        <taxon>Metamonada</taxon>
        <taxon>Diplomonadida</taxon>
        <taxon>Hexamitidae</taxon>
        <taxon>Hexamitinae</taxon>
        <taxon>Trepomonas</taxon>
    </lineage>
</organism>
<reference evidence="8" key="1">
    <citation type="submission" date="2015-07" db="EMBL/GenBank/DDBJ databases">
        <title>Adaptation to a free-living lifestyle via gene acquisitions in the diplomonad Trepomonas sp. PC1.</title>
        <authorList>
            <person name="Xu F."/>
            <person name="Jerlstrom-Hultqvist J."/>
            <person name="Kolisko M."/>
            <person name="Simpson A.G.B."/>
            <person name="Roger A.J."/>
            <person name="Svard S.G."/>
            <person name="Andersson J.O."/>
        </authorList>
    </citation>
    <scope>NUCLEOTIDE SEQUENCE</scope>
    <source>
        <strain evidence="8">PC1</strain>
    </source>
</reference>
<dbReference type="InterPro" id="IPR003409">
    <property type="entry name" value="MORN"/>
</dbReference>
<sequence length="339" mass="38849">KIQQFENKESEELNLANQKQNNIEKINQILRKPKTLNLVNNMFSNLGSCAIFNNVTHLYIQCNNLVNLQGLEQASNLIILNCSQNMISDISNLKSCTKLKQLHIQFNCISNVEQLQPLLQLPLEELTLHEPMQLNPSYNMFPNPILFNDEDLPDFLSHFKQLQFNRKLSLLPKHIKDLFGKAVGHFKGPNIEYQGQIQQMTPNGQGKLVLNTTQFEGDFQGGKKKYGIEETPEKLYKGGFDENEQYIGKGLLKTADQIFEGEFLKNQRVKGGIYYVQDGSYYEGEVLGQFRHGKGIYYDTDGSVYDGEWVENQANGKGVYTDPQGQQQRGNWKQNEKIE</sequence>
<dbReference type="AlphaFoldDB" id="A0A146KHD9"/>
<dbReference type="InterPro" id="IPR032675">
    <property type="entry name" value="LRR_dom_sf"/>
</dbReference>
<comment type="function">
    <text evidence="6">Assembles a suppression complex (suppresome) by tethering SIRT1 and MDM2 to regulate composite modifications of p53/TP53. Confers both deacetylation-mediated functional inactivation, by SIRT1, and ubiquitination-dependent degradation, by MDM2, of p53/TP53, promoting a proliferative and cell survival behaviors. May play a role in the regulation of spermatogenesis.</text>
</comment>
<feature type="compositionally biased region" description="Polar residues" evidence="7">
    <location>
        <begin position="323"/>
        <end position="333"/>
    </location>
</feature>
<comment type="subcellular location">
    <subcellularLocation>
        <location evidence="1">Cytoplasmic vesicle</location>
        <location evidence="1">Secretory vesicle</location>
        <location evidence="1">Acrosome</location>
    </subcellularLocation>
</comment>
<evidence type="ECO:0000256" key="6">
    <source>
        <dbReference type="ARBA" id="ARBA00045851"/>
    </source>
</evidence>
<evidence type="ECO:0000256" key="5">
    <source>
        <dbReference type="ARBA" id="ARBA00039854"/>
    </source>
</evidence>
<dbReference type="Pfam" id="PF12799">
    <property type="entry name" value="LRR_4"/>
    <property type="match status" value="1"/>
</dbReference>
<dbReference type="PANTHER" id="PTHR46511">
    <property type="entry name" value="MORN REPEAT-CONTAINING PROTEIN 3"/>
    <property type="match status" value="1"/>
</dbReference>
<dbReference type="SMART" id="SM00698">
    <property type="entry name" value="MORN"/>
    <property type="match status" value="2"/>
</dbReference>
<dbReference type="PROSITE" id="PS51450">
    <property type="entry name" value="LRR"/>
    <property type="match status" value="2"/>
</dbReference>
<keyword evidence="4" id="KW-0968">Cytoplasmic vesicle</keyword>
<keyword evidence="2" id="KW-0433">Leucine-rich repeat</keyword>
<dbReference type="EMBL" id="GDID01001571">
    <property type="protein sequence ID" value="JAP95035.1"/>
    <property type="molecule type" value="Transcribed_RNA"/>
</dbReference>
<evidence type="ECO:0000256" key="7">
    <source>
        <dbReference type="SAM" id="MobiDB-lite"/>
    </source>
</evidence>
<dbReference type="InterPro" id="IPR001611">
    <property type="entry name" value="Leu-rich_rpt"/>
</dbReference>
<dbReference type="InterPro" id="IPR025875">
    <property type="entry name" value="Leu-rich_rpt_4"/>
</dbReference>
<evidence type="ECO:0000313" key="8">
    <source>
        <dbReference type="EMBL" id="JAP95035.1"/>
    </source>
</evidence>
<dbReference type="Gene3D" id="2.20.110.10">
    <property type="entry name" value="Histone H3 K4-specific methyltransferase SET7/9 N-terminal domain"/>
    <property type="match status" value="1"/>
</dbReference>
<accession>A0A146KHD9</accession>
<dbReference type="SUPFAM" id="SSF82185">
    <property type="entry name" value="Histone H3 K4-specific methyltransferase SET7/9 N-terminal domain"/>
    <property type="match status" value="1"/>
</dbReference>
<dbReference type="PANTHER" id="PTHR46511:SF1">
    <property type="entry name" value="MORN REPEAT-CONTAINING PROTEIN 3"/>
    <property type="match status" value="1"/>
</dbReference>
<dbReference type="InterPro" id="IPR052472">
    <property type="entry name" value="MORN3"/>
</dbReference>
<evidence type="ECO:0000256" key="2">
    <source>
        <dbReference type="ARBA" id="ARBA00022614"/>
    </source>
</evidence>
<dbReference type="Gene3D" id="3.80.10.10">
    <property type="entry name" value="Ribonuclease Inhibitor"/>
    <property type="match status" value="1"/>
</dbReference>
<protein>
    <recommendedName>
        <fullName evidence="5">MORN repeat-containing protein 3</fullName>
    </recommendedName>
</protein>